<dbReference type="STRING" id="415015.SAMN05660462_00288"/>
<dbReference type="PRINTS" id="PR00153">
    <property type="entry name" value="CSAPPISMRASE"/>
</dbReference>
<keyword evidence="2 4" id="KW-0697">Rotamase</keyword>
<organism evidence="6 7">
    <name type="scientific">Proteiniborus ethanoligenes</name>
    <dbReference type="NCBI Taxonomy" id="415015"/>
    <lineage>
        <taxon>Bacteria</taxon>
        <taxon>Bacillati</taxon>
        <taxon>Bacillota</taxon>
        <taxon>Clostridia</taxon>
        <taxon>Eubacteriales</taxon>
        <taxon>Proteiniborus</taxon>
    </lineage>
</organism>
<evidence type="ECO:0000259" key="5">
    <source>
        <dbReference type="PROSITE" id="PS50072"/>
    </source>
</evidence>
<dbReference type="RefSeq" id="WP_091726196.1">
    <property type="nucleotide sequence ID" value="NZ_FNQE01000002.1"/>
</dbReference>
<sequence>MKRISLVMAVLIFIIVLSGCNNDAGKIVDGYTQAGNLKLEQIQMPKNGEEIAIITTNMGVIKLRLFPEVAPKAVKNFKTLVREGFYDGVKFTRIEENFLIQIDNHPEYPEGKSIYGEFYEDEYDLNYRHITGAVGLAKREENKNHSNFYIIVQDGIDEEYIEAMKEYDEEGYPKDVIRAYETLGGVPRLDLRYTVFAQVFYGLDTVRAINKVDVIPGTSEPSEDVYIEKVEIDVYEGK</sequence>
<accession>A0A1H3KRH3</accession>
<protein>
    <recommendedName>
        <fullName evidence="4">Peptidyl-prolyl cis-trans isomerase</fullName>
        <shortName evidence="4">PPIase</shortName>
        <ecNumber evidence="4">5.2.1.8</ecNumber>
    </recommendedName>
</protein>
<dbReference type="InterPro" id="IPR002130">
    <property type="entry name" value="Cyclophilin-type_PPIase_dom"/>
</dbReference>
<keyword evidence="3 4" id="KW-0413">Isomerase</keyword>
<feature type="domain" description="PPIase cyclophilin-type" evidence="5">
    <location>
        <begin position="50"/>
        <end position="232"/>
    </location>
</feature>
<dbReference type="PANTHER" id="PTHR45625">
    <property type="entry name" value="PEPTIDYL-PROLYL CIS-TRANS ISOMERASE-RELATED"/>
    <property type="match status" value="1"/>
</dbReference>
<comment type="similarity">
    <text evidence="4">Belongs to the cyclophilin-type PPIase family.</text>
</comment>
<dbReference type="Gene3D" id="2.40.100.10">
    <property type="entry name" value="Cyclophilin-like"/>
    <property type="match status" value="1"/>
</dbReference>
<dbReference type="GO" id="GO:0003755">
    <property type="term" value="F:peptidyl-prolyl cis-trans isomerase activity"/>
    <property type="evidence" value="ECO:0007669"/>
    <property type="project" value="UniProtKB-UniRule"/>
</dbReference>
<name>A0A1H3KRH3_9FIRM</name>
<evidence type="ECO:0000313" key="6">
    <source>
        <dbReference type="EMBL" id="SDY54783.1"/>
    </source>
</evidence>
<keyword evidence="7" id="KW-1185">Reference proteome</keyword>
<evidence type="ECO:0000256" key="1">
    <source>
        <dbReference type="ARBA" id="ARBA00002388"/>
    </source>
</evidence>
<dbReference type="EC" id="5.2.1.8" evidence="4"/>
<evidence type="ECO:0000256" key="3">
    <source>
        <dbReference type="ARBA" id="ARBA00023235"/>
    </source>
</evidence>
<dbReference type="SUPFAM" id="SSF50891">
    <property type="entry name" value="Cyclophilin-like"/>
    <property type="match status" value="1"/>
</dbReference>
<dbReference type="Proteomes" id="UP000198625">
    <property type="component" value="Unassembled WGS sequence"/>
</dbReference>
<dbReference type="PROSITE" id="PS51257">
    <property type="entry name" value="PROKAR_LIPOPROTEIN"/>
    <property type="match status" value="1"/>
</dbReference>
<evidence type="ECO:0000256" key="2">
    <source>
        <dbReference type="ARBA" id="ARBA00023110"/>
    </source>
</evidence>
<dbReference type="Pfam" id="PF00160">
    <property type="entry name" value="Pro_isomerase"/>
    <property type="match status" value="1"/>
</dbReference>
<comment type="function">
    <text evidence="1 4">PPIases accelerate the folding of proteins. It catalyzes the cis-trans isomerization of proline imidic peptide bonds in oligopeptides.</text>
</comment>
<evidence type="ECO:0000313" key="7">
    <source>
        <dbReference type="Proteomes" id="UP000198625"/>
    </source>
</evidence>
<proteinExistence type="inferred from homology"/>
<gene>
    <name evidence="6" type="ORF">SAMN05660462_00288</name>
</gene>
<dbReference type="AlphaFoldDB" id="A0A1H3KRH3"/>
<dbReference type="InterPro" id="IPR044666">
    <property type="entry name" value="Cyclophilin_A-like"/>
</dbReference>
<evidence type="ECO:0000256" key="4">
    <source>
        <dbReference type="RuleBase" id="RU363019"/>
    </source>
</evidence>
<comment type="catalytic activity">
    <reaction evidence="4">
        <text>[protein]-peptidylproline (omega=180) = [protein]-peptidylproline (omega=0)</text>
        <dbReference type="Rhea" id="RHEA:16237"/>
        <dbReference type="Rhea" id="RHEA-COMP:10747"/>
        <dbReference type="Rhea" id="RHEA-COMP:10748"/>
        <dbReference type="ChEBI" id="CHEBI:83833"/>
        <dbReference type="ChEBI" id="CHEBI:83834"/>
        <dbReference type="EC" id="5.2.1.8"/>
    </reaction>
</comment>
<dbReference type="PANTHER" id="PTHR45625:SF4">
    <property type="entry name" value="PEPTIDYLPROLYL ISOMERASE DOMAIN AND WD REPEAT-CONTAINING PROTEIN 1"/>
    <property type="match status" value="1"/>
</dbReference>
<dbReference type="EMBL" id="FNQE01000002">
    <property type="protein sequence ID" value="SDY54783.1"/>
    <property type="molecule type" value="Genomic_DNA"/>
</dbReference>
<dbReference type="InterPro" id="IPR029000">
    <property type="entry name" value="Cyclophilin-like_dom_sf"/>
</dbReference>
<dbReference type="OrthoDB" id="9807797at2"/>
<dbReference type="PROSITE" id="PS50072">
    <property type="entry name" value="CSA_PPIASE_2"/>
    <property type="match status" value="1"/>
</dbReference>
<reference evidence="6 7" key="1">
    <citation type="submission" date="2016-10" db="EMBL/GenBank/DDBJ databases">
        <authorList>
            <person name="de Groot N.N."/>
        </authorList>
    </citation>
    <scope>NUCLEOTIDE SEQUENCE [LARGE SCALE GENOMIC DNA]</scope>
    <source>
        <strain evidence="6 7">DSM 21650</strain>
    </source>
</reference>